<evidence type="ECO:0000256" key="2">
    <source>
        <dbReference type="SAM" id="Phobius"/>
    </source>
</evidence>
<feature type="region of interest" description="Disordered" evidence="1">
    <location>
        <begin position="1038"/>
        <end position="1060"/>
    </location>
</feature>
<feature type="region of interest" description="Disordered" evidence="1">
    <location>
        <begin position="816"/>
        <end position="860"/>
    </location>
</feature>
<dbReference type="Pfam" id="PF18957">
    <property type="entry name" value="RibLong"/>
    <property type="match status" value="6"/>
</dbReference>
<feature type="region of interest" description="Disordered" evidence="1">
    <location>
        <begin position="1113"/>
        <end position="1294"/>
    </location>
</feature>
<keyword evidence="5" id="KW-1185">Reference proteome</keyword>
<feature type="domain" description="Long Rib" evidence="3">
    <location>
        <begin position="918"/>
        <end position="1006"/>
    </location>
</feature>
<feature type="domain" description="Long Rib" evidence="3">
    <location>
        <begin position="808"/>
        <end position="905"/>
    </location>
</feature>
<name>A0AAJ6DBM5_9MICC</name>
<dbReference type="GO" id="GO:0005975">
    <property type="term" value="P:carbohydrate metabolic process"/>
    <property type="evidence" value="ECO:0007669"/>
    <property type="project" value="UniProtKB-ARBA"/>
</dbReference>
<feature type="domain" description="Long Rib" evidence="3">
    <location>
        <begin position="1228"/>
        <end position="1318"/>
    </location>
</feature>
<dbReference type="SUPFAM" id="SSF49313">
    <property type="entry name" value="Cadherin-like"/>
    <property type="match status" value="2"/>
</dbReference>
<feature type="region of interest" description="Disordered" evidence="1">
    <location>
        <begin position="582"/>
        <end position="626"/>
    </location>
</feature>
<dbReference type="InterPro" id="IPR044055">
    <property type="entry name" value="RibLong"/>
</dbReference>
<dbReference type="InterPro" id="IPR013783">
    <property type="entry name" value="Ig-like_fold"/>
</dbReference>
<evidence type="ECO:0000256" key="1">
    <source>
        <dbReference type="SAM" id="MobiDB-lite"/>
    </source>
</evidence>
<feature type="compositionally biased region" description="Gly residues" evidence="1">
    <location>
        <begin position="1429"/>
        <end position="1455"/>
    </location>
</feature>
<dbReference type="RefSeq" id="WP_279674442.1">
    <property type="nucleotide sequence ID" value="NZ_CP122566.1"/>
</dbReference>
<feature type="region of interest" description="Disordered" evidence="1">
    <location>
        <begin position="47"/>
        <end position="106"/>
    </location>
</feature>
<feature type="compositionally biased region" description="Low complexity" evidence="1">
    <location>
        <begin position="1352"/>
        <end position="1367"/>
    </location>
</feature>
<protein>
    <submittedName>
        <fullName evidence="4">YPDG domain-containing protein</fullName>
    </submittedName>
</protein>
<accession>A0AAJ6DBM5</accession>
<feature type="compositionally biased region" description="Low complexity" evidence="1">
    <location>
        <begin position="1205"/>
        <end position="1215"/>
    </location>
</feature>
<evidence type="ECO:0000313" key="4">
    <source>
        <dbReference type="EMBL" id="WGH92236.1"/>
    </source>
</evidence>
<gene>
    <name evidence="4" type="ORF">QDX21_07810</name>
</gene>
<feature type="transmembrane region" description="Helical" evidence="2">
    <location>
        <begin position="1472"/>
        <end position="1492"/>
    </location>
</feature>
<feature type="compositionally biased region" description="Low complexity" evidence="1">
    <location>
        <begin position="47"/>
        <end position="69"/>
    </location>
</feature>
<keyword evidence="2" id="KW-0472">Membrane</keyword>
<feature type="compositionally biased region" description="Polar residues" evidence="1">
    <location>
        <begin position="1122"/>
        <end position="1134"/>
    </location>
</feature>
<dbReference type="InterPro" id="IPR015919">
    <property type="entry name" value="Cadherin-like_sf"/>
</dbReference>
<evidence type="ECO:0000259" key="3">
    <source>
        <dbReference type="Pfam" id="PF18957"/>
    </source>
</evidence>
<feature type="domain" description="Long Rib" evidence="3">
    <location>
        <begin position="1125"/>
        <end position="1214"/>
    </location>
</feature>
<feature type="domain" description="Long Rib" evidence="3">
    <location>
        <begin position="574"/>
        <end position="671"/>
    </location>
</feature>
<feature type="region of interest" description="Disordered" evidence="1">
    <location>
        <begin position="923"/>
        <end position="962"/>
    </location>
</feature>
<keyword evidence="2" id="KW-1133">Transmembrane helix</keyword>
<organism evidence="4 5">
    <name type="scientific">Auritidibacter ignavus</name>
    <dbReference type="NCBI Taxonomy" id="678932"/>
    <lineage>
        <taxon>Bacteria</taxon>
        <taxon>Bacillati</taxon>
        <taxon>Actinomycetota</taxon>
        <taxon>Actinomycetes</taxon>
        <taxon>Micrococcales</taxon>
        <taxon>Micrococcaceae</taxon>
        <taxon>Auritidibacter</taxon>
    </lineage>
</organism>
<feature type="domain" description="Long Rib" evidence="3">
    <location>
        <begin position="1022"/>
        <end position="1110"/>
    </location>
</feature>
<sequence>MTEISKNSAGQWPAWRRGAMAAFTAFALVGGGVVCDVTQATVARADQADAPATDAPAAGEDATTPATGEDVSDAIVPKKVNPEGATNRYPRATNPQGTRPAPIASEVTGPVDADAIAAGRVRTYGQFADVTNRGSLGTFSGRLYYSNGVSFDSSNSGAEALNDVTLYLQWMDKDSPASPVFTAKTHKLAGTDGAFGFGDLNWVDENGTLHVYEPMSLINNVRIKVWVAPGQTGPGGGELKAIRQGPGMMNGFMNPGRDGHFGSFTTEQFSTERGSVWVYEKPEGADPASYLTTPRDQWKIDNEGPVPTPSNTSGVGRNGPNMVSGRVWWESGEPDLFVPFPTRAGENPAPGTRVVMSVLTAEGRSAIRGLGNLPTGERIQQQKALLEANPQYIQQTVVAPVGDNGQYTVRFDQRIPNADALYGFVINADGEIVAGYTPWTVPAFGDPNAGTHTAAFWQPARGSLYNVHFALVPDPNRADISLDYDTGANTAGVGDVVTPSVDTVFYPGQNYAIRWVDENGNQVGNDCKITSAAEAANCTFTVPENAEPGTVYQARLIINGNIMDSAAFRVTEYAETLDPAYENASGAPGEQVTVPAPSFTDAEGKEAEAPEGTSFQAGENAPEGVTIDENTGEITFTVPEGATPGETIEIPVVVTYPDGSTDEVTVTVTVDEPEVVEPGVVSYPDVTVGDDGDRQVSVDPVITDAEGNPAEKGEGDRFEFGELPDGFVKDPSDESGNTIIWNGGTEDPADDITVVIDPETGQITVDAGEDADTQGPVQVPVRVVDQDGKPTYEGSVTIDVDPKAPAQAETFEPAYENASGAPGEQVTVPAPSFTDAEGKEAEAPEGTSFQAGENAPEGVTIDEDTGEITFTVPEGATPGETIEIPVVVTYPDGSTDEVTVTVTVDEPDNGGGQEDTLADITTPTWENGTVEPGGSVDIPNSGDQLPEGSKVEATTDADGWKVSATDDGTLTVTAPEGAADGDKATIEVTVTYPDGSQDVERVTVTVNDPNGGGDDDEAGTQADDITPTWVNSQVAPGESVEVPNTGEEIPEGSTVEASTDAEGWQVSATNDGTLTVTAPEGASHGEKAVVTVQVTYPDGSVDTEQVSVTVVDPAVGDDDDNNNQAAEVQPNWDNQEVAPGESVTAPNNGDALPEGSEVEATSSQDGWDVTVGDDHGVAVTAPEDASTGDKTTITVTVTYPDGSTDTETFTVTVTEPSDDGEGPGSDQASEVTPNWDNTTAQPGQTVEVPNNGDELPEGSQVEVASDQDGWTVEVGEDGSTIKVTAPEGATPGDKTEITVTVTYPDGSTDTETFTVTVTEPSDGGEGPGEQEKPNWGDAEGEPGEQIVIPNDGGEVPEGTTVEVEGPGSASIDEDGNLVVEINEDAKPGDTIVVVVKDKDGNVIDEITVTVTEPSDDDGAGDDGGKPGDDGAGSGDGDGSGKPGDDGAGSGDGSGDGSDASTDRSDKLASTGAGVLGALGLGGLLAAAGGLLARRRKSED</sequence>
<evidence type="ECO:0000313" key="5">
    <source>
        <dbReference type="Proteomes" id="UP001224674"/>
    </source>
</evidence>
<dbReference type="GO" id="GO:0016020">
    <property type="term" value="C:membrane"/>
    <property type="evidence" value="ECO:0007669"/>
    <property type="project" value="InterPro"/>
</dbReference>
<feature type="compositionally biased region" description="Polar residues" evidence="1">
    <location>
        <begin position="1226"/>
        <end position="1248"/>
    </location>
</feature>
<feature type="region of interest" description="Disordered" evidence="1">
    <location>
        <begin position="297"/>
        <end position="319"/>
    </location>
</feature>
<dbReference type="NCBIfam" id="NF038186">
    <property type="entry name" value="YPDG_rpt"/>
    <property type="match status" value="6"/>
</dbReference>
<feature type="region of interest" description="Disordered" evidence="1">
    <location>
        <begin position="1407"/>
        <end position="1468"/>
    </location>
</feature>
<dbReference type="Gene3D" id="2.60.40.10">
    <property type="entry name" value="Immunoglobulins"/>
    <property type="match status" value="2"/>
</dbReference>
<proteinExistence type="predicted"/>
<dbReference type="Proteomes" id="UP001224674">
    <property type="component" value="Chromosome"/>
</dbReference>
<dbReference type="GO" id="GO:0005509">
    <property type="term" value="F:calcium ion binding"/>
    <property type="evidence" value="ECO:0007669"/>
    <property type="project" value="InterPro"/>
</dbReference>
<keyword evidence="2" id="KW-0812">Transmembrane</keyword>
<reference evidence="4 5" key="1">
    <citation type="submission" date="2023-03" db="EMBL/GenBank/DDBJ databases">
        <title>Complete genome sequences of several Auritidibacter ignavus strains isolated from ear infections.</title>
        <authorList>
            <person name="Baehr T."/>
            <person name="Baumhoegger A.M."/>
        </authorList>
    </citation>
    <scope>NUCLEOTIDE SEQUENCE [LARGE SCALE GENOMIC DNA]</scope>
    <source>
        <strain evidence="4 5">BABAE-6</strain>
    </source>
</reference>
<feature type="region of interest" description="Disordered" evidence="1">
    <location>
        <begin position="1318"/>
        <end position="1374"/>
    </location>
</feature>
<dbReference type="EMBL" id="CP122566">
    <property type="protein sequence ID" value="WGH92236.1"/>
    <property type="molecule type" value="Genomic_DNA"/>
</dbReference>